<protein>
    <submittedName>
        <fullName evidence="2">Uncharacterized protein</fullName>
    </submittedName>
</protein>
<reference evidence="3" key="1">
    <citation type="submission" date="2020-06" db="EMBL/GenBank/DDBJ databases">
        <title>Draft genomic sequecing of Geomonas sp. Red745.</title>
        <authorList>
            <person name="Itoh H."/>
            <person name="Xu Z.X."/>
            <person name="Ushijima N."/>
            <person name="Masuda Y."/>
            <person name="Shiratori Y."/>
            <person name="Senoo K."/>
        </authorList>
    </citation>
    <scope>NUCLEOTIDE SEQUENCE [LARGE SCALE GENOMIC DNA]</scope>
    <source>
        <strain evidence="3">Red745</strain>
    </source>
</reference>
<dbReference type="Proteomes" id="UP000587586">
    <property type="component" value="Unassembled WGS sequence"/>
</dbReference>
<keyword evidence="1" id="KW-0408">Iron</keyword>
<dbReference type="EMBL" id="BLXZ01000002">
    <property type="protein sequence ID" value="GFO67636.1"/>
    <property type="molecule type" value="Genomic_DNA"/>
</dbReference>
<accession>A0A6V8N533</accession>
<dbReference type="InterPro" id="IPR003787">
    <property type="entry name" value="Sulphur_relay_DsrE/F-like"/>
</dbReference>
<dbReference type="RefSeq" id="WP_183360168.1">
    <property type="nucleotide sequence ID" value="NZ_BLXZ01000002.1"/>
</dbReference>
<keyword evidence="1" id="KW-0479">Metal-binding</keyword>
<proteinExistence type="predicted"/>
<keyword evidence="1" id="KW-0411">Iron-sulfur</keyword>
<gene>
    <name evidence="2" type="ORF">GMLC_12150</name>
</gene>
<dbReference type="InterPro" id="IPR027396">
    <property type="entry name" value="DsrEFH-like"/>
</dbReference>
<evidence type="ECO:0000313" key="2">
    <source>
        <dbReference type="EMBL" id="GFO67636.1"/>
    </source>
</evidence>
<keyword evidence="3" id="KW-1185">Reference proteome</keyword>
<organism evidence="2 3">
    <name type="scientific">Geomonas limicola</name>
    <dbReference type="NCBI Taxonomy" id="2740186"/>
    <lineage>
        <taxon>Bacteria</taxon>
        <taxon>Pseudomonadati</taxon>
        <taxon>Thermodesulfobacteriota</taxon>
        <taxon>Desulfuromonadia</taxon>
        <taxon>Geobacterales</taxon>
        <taxon>Geobacteraceae</taxon>
        <taxon>Geomonas</taxon>
    </lineage>
</organism>
<comment type="caution">
    <text evidence="2">The sequence shown here is derived from an EMBL/GenBank/DDBJ whole genome shotgun (WGS) entry which is preliminary data.</text>
</comment>
<dbReference type="InterPro" id="IPR006311">
    <property type="entry name" value="TAT_signal"/>
</dbReference>
<evidence type="ECO:0000256" key="1">
    <source>
        <dbReference type="ARBA" id="ARBA00023014"/>
    </source>
</evidence>
<dbReference type="AlphaFoldDB" id="A0A6V8N533"/>
<dbReference type="GO" id="GO:0051536">
    <property type="term" value="F:iron-sulfur cluster binding"/>
    <property type="evidence" value="ECO:0007669"/>
    <property type="project" value="UniProtKB-KW"/>
</dbReference>
<evidence type="ECO:0000313" key="3">
    <source>
        <dbReference type="Proteomes" id="UP000587586"/>
    </source>
</evidence>
<dbReference type="SUPFAM" id="SSF75169">
    <property type="entry name" value="DsrEFH-like"/>
    <property type="match status" value="1"/>
</dbReference>
<dbReference type="Gene3D" id="3.40.1260.10">
    <property type="entry name" value="DsrEFH-like"/>
    <property type="match status" value="1"/>
</dbReference>
<name>A0A6V8N533_9BACT</name>
<sequence length="165" mass="17432">MDDAIGNDKGMSRQEFLKGIGLGLGAAGMVSMAGGQAFAADEKADRYVVAITHGGSDPNRAILGLLCALTALEKGFGSVHVWMTLDGADLANKTKAARIESPIFKKFGNAEELLKKLKEKGATFGVCPPCAEYMGAVGGEKYEFVEKQGADWLMKNIKGAAVAWM</sequence>
<dbReference type="Pfam" id="PF02635">
    <property type="entry name" value="DsrE"/>
    <property type="match status" value="1"/>
</dbReference>
<dbReference type="PROSITE" id="PS51318">
    <property type="entry name" value="TAT"/>
    <property type="match status" value="1"/>
</dbReference>